<feature type="domain" description="Origin recognition complex subunit 3 N-terminal" evidence="6">
    <location>
        <begin position="27"/>
        <end position="308"/>
    </location>
</feature>
<dbReference type="InterPro" id="IPR045667">
    <property type="entry name" value="ORC3_N"/>
</dbReference>
<reference evidence="8" key="1">
    <citation type="journal article" date="2020" name="Stud. Mycol.">
        <title>101 Dothideomycetes genomes: a test case for predicting lifestyles and emergence of pathogens.</title>
        <authorList>
            <person name="Haridas S."/>
            <person name="Albert R."/>
            <person name="Binder M."/>
            <person name="Bloem J."/>
            <person name="Labutti K."/>
            <person name="Salamov A."/>
            <person name="Andreopoulos B."/>
            <person name="Baker S."/>
            <person name="Barry K."/>
            <person name="Bills G."/>
            <person name="Bluhm B."/>
            <person name="Cannon C."/>
            <person name="Castanera R."/>
            <person name="Culley D."/>
            <person name="Daum C."/>
            <person name="Ezra D."/>
            <person name="Gonzalez J."/>
            <person name="Henrissat B."/>
            <person name="Kuo A."/>
            <person name="Liang C."/>
            <person name="Lipzen A."/>
            <person name="Lutzoni F."/>
            <person name="Magnuson J."/>
            <person name="Mondo S."/>
            <person name="Nolan M."/>
            <person name="Ohm R."/>
            <person name="Pangilinan J."/>
            <person name="Park H.-J."/>
            <person name="Ramirez L."/>
            <person name="Alfaro M."/>
            <person name="Sun H."/>
            <person name="Tritt A."/>
            <person name="Yoshinaga Y."/>
            <person name="Zwiers L.-H."/>
            <person name="Turgeon B."/>
            <person name="Goodwin S."/>
            <person name="Spatafora J."/>
            <person name="Crous P."/>
            <person name="Grigoriev I."/>
        </authorList>
    </citation>
    <scope>NUCLEOTIDE SEQUENCE</scope>
    <source>
        <strain evidence="8">CBS 116005</strain>
    </source>
</reference>
<dbReference type="GO" id="GO:0031261">
    <property type="term" value="C:DNA replication preinitiation complex"/>
    <property type="evidence" value="ECO:0007669"/>
    <property type="project" value="TreeGrafter"/>
</dbReference>
<proteinExistence type="inferred from homology"/>
<dbReference type="PANTHER" id="PTHR12748:SF0">
    <property type="entry name" value="ORIGIN RECOGNITION COMPLEX SUBUNIT 3"/>
    <property type="match status" value="1"/>
</dbReference>
<sequence>MEYERAYVFQAEDTRPAKRRRVEPAGLQASWDLRRQAYKEAWKTQREHIDASLREINASTVHEIGTYLDDALNKQQDSPIPTGIILTGPSTASITLISEQLAEMKTSSNEKRIFASISSNAGPNLKALLKALIQRATSRVVDDDDDLEEVQPSKRKGPKPLNYDLQLLANHVQEQQTQQVVLSFEDTEAFDSNLLSELIELLGCWRDRIPFVCLLNIATSVEFLQQRLSKAAIKCLQGKLFDVAPAGEALEQIFEAVTNSESVVWIGPDLAGMALERQGDYIQSTDSFVDAIQYSYMSHFYANALSVFLDPELELEAVQDDHFEAARNLESFRNWARDTLDSGKPARVQRMLESNADLFTFVTKELEAGRRKLLNMVSAIDLIRLLQQHIPNTAASSKPKLYVQAMSGKLAGSAMLRTLFLTIRKQSSDAALTLVQAAGCSAGLDTATSLDCKKIASELEDMMQQQTSTSKPLRSEDDLKNATLRTTVVAQKVELSKQKSALSKEDSAYTALLRRFTDLLEAFFTANLVDPKGLVFNEIFIYDLRSPYREVFTPRPRHAVERALAAPHDYLDCECCAPEKGMNAEATLAATQPATAVLYQLYLESSNLINASDLWTAFQAVMGADEEEEQTMALFQRALADLKTLGMVKLTRKRVDHIAKVAWRGL</sequence>
<dbReference type="InterPro" id="IPR040855">
    <property type="entry name" value="ORC_WH_C"/>
</dbReference>
<dbReference type="GO" id="GO:0006270">
    <property type="term" value="P:DNA replication initiation"/>
    <property type="evidence" value="ECO:0007669"/>
    <property type="project" value="TreeGrafter"/>
</dbReference>
<protein>
    <submittedName>
        <fullName evidence="8">Uncharacterized protein</fullName>
    </submittedName>
</protein>
<comment type="similarity">
    <text evidence="2">Belongs to the ORC3 family.</text>
</comment>
<dbReference type="Pfam" id="PF07034">
    <property type="entry name" value="ORC3_N"/>
    <property type="match status" value="1"/>
</dbReference>
<dbReference type="EMBL" id="ML995816">
    <property type="protein sequence ID" value="KAF2772025.1"/>
    <property type="molecule type" value="Genomic_DNA"/>
</dbReference>
<dbReference type="InterPro" id="IPR020795">
    <property type="entry name" value="ORC3"/>
</dbReference>
<dbReference type="OrthoDB" id="10265211at2759"/>
<keyword evidence="5" id="KW-0539">Nucleus</keyword>
<organism evidence="8 9">
    <name type="scientific">Teratosphaeria nubilosa</name>
    <dbReference type="NCBI Taxonomy" id="161662"/>
    <lineage>
        <taxon>Eukaryota</taxon>
        <taxon>Fungi</taxon>
        <taxon>Dikarya</taxon>
        <taxon>Ascomycota</taxon>
        <taxon>Pezizomycotina</taxon>
        <taxon>Dothideomycetes</taxon>
        <taxon>Dothideomycetidae</taxon>
        <taxon>Mycosphaerellales</taxon>
        <taxon>Teratosphaeriaceae</taxon>
        <taxon>Teratosphaeria</taxon>
    </lineage>
</organism>
<dbReference type="GO" id="GO:0005664">
    <property type="term" value="C:nuclear origin of replication recognition complex"/>
    <property type="evidence" value="ECO:0007669"/>
    <property type="project" value="InterPro"/>
</dbReference>
<evidence type="ECO:0000256" key="4">
    <source>
        <dbReference type="ARBA" id="ARBA00023125"/>
    </source>
</evidence>
<dbReference type="GO" id="GO:0003688">
    <property type="term" value="F:DNA replication origin binding"/>
    <property type="evidence" value="ECO:0007669"/>
    <property type="project" value="TreeGrafter"/>
</dbReference>
<keyword evidence="3" id="KW-0235">DNA replication</keyword>
<comment type="subcellular location">
    <subcellularLocation>
        <location evidence="1">Nucleus</location>
    </subcellularLocation>
</comment>
<evidence type="ECO:0000256" key="3">
    <source>
        <dbReference type="ARBA" id="ARBA00022705"/>
    </source>
</evidence>
<keyword evidence="9" id="KW-1185">Reference proteome</keyword>
<evidence type="ECO:0000256" key="2">
    <source>
        <dbReference type="ARBA" id="ARBA00010977"/>
    </source>
</evidence>
<evidence type="ECO:0000256" key="5">
    <source>
        <dbReference type="ARBA" id="ARBA00023242"/>
    </source>
</evidence>
<dbReference type="AlphaFoldDB" id="A0A6G1LGM3"/>
<accession>A0A6G1LGM3</accession>
<feature type="domain" description="Origin recognition complex subunit 3 winged helix C-terminal" evidence="7">
    <location>
        <begin position="557"/>
        <end position="629"/>
    </location>
</feature>
<evidence type="ECO:0000259" key="6">
    <source>
        <dbReference type="Pfam" id="PF07034"/>
    </source>
</evidence>
<dbReference type="CDD" id="cd20704">
    <property type="entry name" value="Orc3"/>
    <property type="match status" value="2"/>
</dbReference>
<keyword evidence="4" id="KW-0238">DNA-binding</keyword>
<dbReference type="GO" id="GO:0005656">
    <property type="term" value="C:nuclear pre-replicative complex"/>
    <property type="evidence" value="ECO:0007669"/>
    <property type="project" value="TreeGrafter"/>
</dbReference>
<evidence type="ECO:0000259" key="7">
    <source>
        <dbReference type="Pfam" id="PF18137"/>
    </source>
</evidence>
<gene>
    <name evidence="8" type="ORF">EJ03DRAFT_307549</name>
</gene>
<evidence type="ECO:0000313" key="8">
    <source>
        <dbReference type="EMBL" id="KAF2772025.1"/>
    </source>
</evidence>
<dbReference type="Proteomes" id="UP000799436">
    <property type="component" value="Unassembled WGS sequence"/>
</dbReference>
<dbReference type="PANTHER" id="PTHR12748">
    <property type="entry name" value="ORIGIN RECOGNITION COMPLEX SUBUNIT 3"/>
    <property type="match status" value="1"/>
</dbReference>
<evidence type="ECO:0000313" key="9">
    <source>
        <dbReference type="Proteomes" id="UP000799436"/>
    </source>
</evidence>
<dbReference type="Pfam" id="PF18137">
    <property type="entry name" value="WHD_ORC"/>
    <property type="match status" value="1"/>
</dbReference>
<evidence type="ECO:0000256" key="1">
    <source>
        <dbReference type="ARBA" id="ARBA00004123"/>
    </source>
</evidence>
<name>A0A6G1LGM3_9PEZI</name>